<dbReference type="GO" id="GO:0004674">
    <property type="term" value="F:protein serine/threonine kinase activity"/>
    <property type="evidence" value="ECO:0007669"/>
    <property type="project" value="UniProtKB-KW"/>
</dbReference>
<dbReference type="InterPro" id="IPR011009">
    <property type="entry name" value="Kinase-like_dom_sf"/>
</dbReference>
<evidence type="ECO:0000256" key="3">
    <source>
        <dbReference type="ARBA" id="ARBA00022679"/>
    </source>
</evidence>
<accession>A0A7W5JYX8</accession>
<comment type="caution">
    <text evidence="9">The sequence shown here is derived from an EMBL/GenBank/DDBJ whole genome shotgun (WGS) entry which is preliminary data.</text>
</comment>
<gene>
    <name evidence="9" type="ORF">FHX39_003888</name>
</gene>
<evidence type="ECO:0000256" key="2">
    <source>
        <dbReference type="ARBA" id="ARBA00022527"/>
    </source>
</evidence>
<dbReference type="PROSITE" id="PS50011">
    <property type="entry name" value="PROTEIN_KINASE_DOM"/>
    <property type="match status" value="1"/>
</dbReference>
<dbReference type="CDD" id="cd14014">
    <property type="entry name" value="STKc_PknB_like"/>
    <property type="match status" value="1"/>
</dbReference>
<keyword evidence="10" id="KW-1185">Reference proteome</keyword>
<keyword evidence="2" id="KW-0723">Serine/threonine-protein kinase</keyword>
<dbReference type="InterPro" id="IPR000719">
    <property type="entry name" value="Prot_kinase_dom"/>
</dbReference>
<feature type="compositionally biased region" description="Low complexity" evidence="7">
    <location>
        <begin position="301"/>
        <end position="318"/>
    </location>
</feature>
<evidence type="ECO:0000259" key="8">
    <source>
        <dbReference type="PROSITE" id="PS50011"/>
    </source>
</evidence>
<keyword evidence="4" id="KW-0547">Nucleotide-binding</keyword>
<keyword evidence="3" id="KW-0808">Transferase</keyword>
<keyword evidence="6" id="KW-0067">ATP-binding</keyword>
<dbReference type="EC" id="2.7.11.1" evidence="1"/>
<evidence type="ECO:0000256" key="7">
    <source>
        <dbReference type="SAM" id="MobiDB-lite"/>
    </source>
</evidence>
<dbReference type="GO" id="GO:0005524">
    <property type="term" value="F:ATP binding"/>
    <property type="evidence" value="ECO:0007669"/>
    <property type="project" value="UniProtKB-KW"/>
</dbReference>
<dbReference type="Pfam" id="PF00069">
    <property type="entry name" value="Pkinase"/>
    <property type="match status" value="1"/>
</dbReference>
<reference evidence="9 10" key="1">
    <citation type="submission" date="2020-08" db="EMBL/GenBank/DDBJ databases">
        <title>Sequencing the genomes of 1000 actinobacteria strains.</title>
        <authorList>
            <person name="Klenk H.-P."/>
        </authorList>
    </citation>
    <scope>NUCLEOTIDE SEQUENCE [LARGE SCALE GENOMIC DNA]</scope>
    <source>
        <strain evidence="9 10">DSM 11053</strain>
    </source>
</reference>
<dbReference type="Proteomes" id="UP000565572">
    <property type="component" value="Unassembled WGS sequence"/>
</dbReference>
<name>A0A7W5JYX8_9ACTN</name>
<dbReference type="InterPro" id="IPR008271">
    <property type="entry name" value="Ser/Thr_kinase_AS"/>
</dbReference>
<sequence>MKTPRLGGLTDWRPLARGGFAVVWEAHQQSLDRQVAVKIITRKLDNPEERERFLRESSAAGRMSSHPGIVTVHDAGLLDDDRPYLVMELCTGGSLTRRLTPENRQSQEWVRDLGVRIADALAAAHDQGVLHRDVKPANVLIDQYGHAGLADFGLAVMTDGMDLEERLEALTPAYAPPEAFAPHTPTASGDVYSLAATLYALLCGHAPRAVDPGDAEPDLTAAQVVMAHLDDPVERLPDVDPALMDVLMEALDDDPSSRPTAATFRDRLAALPLGAPATPVLPQLDEPLVDQQSPQPPAPATAPAAPAAEPVASPTTTPSWRRWPVLAAAGLVLLLVVALAVAVSGGGGVAAGPVPATGPSTDVASSAAASPSAALLAGFSDCSGAVGRPAQCAPEPPQCWGSLTSAFDSLTVASPAGCDRSHIYQTFAAGTLASPAIRQSQIDEDAGATATCTAELVNSMLPAGQRRTNWEVYGIPAQSASPDDDAYFLCVFGRGTRDAPLTLTAP</sequence>
<dbReference type="PANTHER" id="PTHR43289:SF6">
    <property type="entry name" value="SERINE_THREONINE-PROTEIN KINASE NEKL-3"/>
    <property type="match status" value="1"/>
</dbReference>
<dbReference type="Gene3D" id="3.30.200.20">
    <property type="entry name" value="Phosphorylase Kinase, domain 1"/>
    <property type="match status" value="1"/>
</dbReference>
<evidence type="ECO:0000313" key="9">
    <source>
        <dbReference type="EMBL" id="MBB3328891.1"/>
    </source>
</evidence>
<evidence type="ECO:0000256" key="4">
    <source>
        <dbReference type="ARBA" id="ARBA00022741"/>
    </source>
</evidence>
<organism evidence="9 10">
    <name type="scientific">Microlunatus antarcticus</name>
    <dbReference type="NCBI Taxonomy" id="53388"/>
    <lineage>
        <taxon>Bacteria</taxon>
        <taxon>Bacillati</taxon>
        <taxon>Actinomycetota</taxon>
        <taxon>Actinomycetes</taxon>
        <taxon>Propionibacteriales</taxon>
        <taxon>Propionibacteriaceae</taxon>
        <taxon>Microlunatus</taxon>
    </lineage>
</organism>
<feature type="domain" description="Protein kinase" evidence="8">
    <location>
        <begin position="9"/>
        <end position="271"/>
    </location>
</feature>
<dbReference type="AlphaFoldDB" id="A0A7W5JYX8"/>
<dbReference type="EMBL" id="JACHZG010000005">
    <property type="protein sequence ID" value="MBB3328891.1"/>
    <property type="molecule type" value="Genomic_DNA"/>
</dbReference>
<protein>
    <recommendedName>
        <fullName evidence="1">non-specific serine/threonine protein kinase</fullName>
        <ecNumber evidence="1">2.7.11.1</ecNumber>
    </recommendedName>
</protein>
<dbReference type="SUPFAM" id="SSF56112">
    <property type="entry name" value="Protein kinase-like (PK-like)"/>
    <property type="match status" value="1"/>
</dbReference>
<keyword evidence="5" id="KW-0418">Kinase</keyword>
<dbReference type="PROSITE" id="PS00108">
    <property type="entry name" value="PROTEIN_KINASE_ST"/>
    <property type="match status" value="1"/>
</dbReference>
<evidence type="ECO:0000256" key="6">
    <source>
        <dbReference type="ARBA" id="ARBA00022840"/>
    </source>
</evidence>
<evidence type="ECO:0000256" key="5">
    <source>
        <dbReference type="ARBA" id="ARBA00022777"/>
    </source>
</evidence>
<dbReference type="Gene3D" id="1.10.510.10">
    <property type="entry name" value="Transferase(Phosphotransferase) domain 1"/>
    <property type="match status" value="1"/>
</dbReference>
<dbReference type="PANTHER" id="PTHR43289">
    <property type="entry name" value="MITOGEN-ACTIVATED PROTEIN KINASE KINASE KINASE 20-RELATED"/>
    <property type="match status" value="1"/>
</dbReference>
<evidence type="ECO:0000256" key="1">
    <source>
        <dbReference type="ARBA" id="ARBA00012513"/>
    </source>
</evidence>
<proteinExistence type="predicted"/>
<evidence type="ECO:0000313" key="10">
    <source>
        <dbReference type="Proteomes" id="UP000565572"/>
    </source>
</evidence>
<dbReference type="SMART" id="SM00220">
    <property type="entry name" value="S_TKc"/>
    <property type="match status" value="1"/>
</dbReference>
<feature type="region of interest" description="Disordered" evidence="7">
    <location>
        <begin position="287"/>
        <end position="318"/>
    </location>
</feature>